<dbReference type="Proteomes" id="UP000235682">
    <property type="component" value="Unassembled WGS sequence"/>
</dbReference>
<protein>
    <submittedName>
        <fullName evidence="3">DUF4430 domain-containing protein</fullName>
    </submittedName>
</protein>
<comment type="caution">
    <text evidence="3">The sequence shown here is derived from an EMBL/GenBank/DDBJ whole genome shotgun (WGS) entry which is preliminary data.</text>
</comment>
<evidence type="ECO:0000313" key="3">
    <source>
        <dbReference type="EMBL" id="PMC59052.1"/>
    </source>
</evidence>
<evidence type="ECO:0000256" key="1">
    <source>
        <dbReference type="SAM" id="SignalP"/>
    </source>
</evidence>
<feature type="domain" description="Transcobalamin-like C-terminal" evidence="2">
    <location>
        <begin position="63"/>
        <end position="128"/>
    </location>
</feature>
<organism evidence="3 4">
    <name type="scientific">Dolosicoccus paucivorans</name>
    <dbReference type="NCBI Taxonomy" id="84521"/>
    <lineage>
        <taxon>Bacteria</taxon>
        <taxon>Bacillati</taxon>
        <taxon>Bacillota</taxon>
        <taxon>Bacilli</taxon>
        <taxon>Lactobacillales</taxon>
        <taxon>Aerococcaceae</taxon>
        <taxon>Dolosicoccus</taxon>
    </lineage>
</organism>
<evidence type="ECO:0000259" key="2">
    <source>
        <dbReference type="Pfam" id="PF14478"/>
    </source>
</evidence>
<reference evidence="3 4" key="1">
    <citation type="submission" date="2017-09" db="EMBL/GenBank/DDBJ databases">
        <title>Bacterial strain isolated from the female urinary microbiota.</title>
        <authorList>
            <person name="Thomas-White K."/>
            <person name="Kumar N."/>
            <person name="Forster S."/>
            <person name="Putonti C."/>
            <person name="Lawley T."/>
            <person name="Wolfe A.J."/>
        </authorList>
    </citation>
    <scope>NUCLEOTIDE SEQUENCE [LARGE SCALE GENOMIC DNA]</scope>
    <source>
        <strain evidence="3 4">UMB0852</strain>
    </source>
</reference>
<dbReference type="PROSITE" id="PS51257">
    <property type="entry name" value="PROKAR_LIPOPROTEIN"/>
    <property type="match status" value="1"/>
</dbReference>
<gene>
    <name evidence="3" type="ORF">CJ205_00890</name>
</gene>
<feature type="signal peptide" evidence="1">
    <location>
        <begin position="1"/>
        <end position="22"/>
    </location>
</feature>
<evidence type="ECO:0000313" key="4">
    <source>
        <dbReference type="Proteomes" id="UP000235682"/>
    </source>
</evidence>
<dbReference type="InterPro" id="IPR027954">
    <property type="entry name" value="Transcobalamin-like_C"/>
</dbReference>
<dbReference type="STRING" id="84521.SAMN04487994_100310"/>
<dbReference type="EMBL" id="PNHE01000002">
    <property type="protein sequence ID" value="PMC59052.1"/>
    <property type="molecule type" value="Genomic_DNA"/>
</dbReference>
<name>A0A1G8J299_9LACT</name>
<sequence>MFKKLSLLMASVFLVGCATTNAPSTTQSHEETSIEKAQTIDVIIQLKIKDAPDQQKEVRVEEGATALDALKKAYEVKESDGFVTEIDGYSNDETTQTYWMYEVNGTMAEVGANDYLLNNHDTMTWTLEPIQ</sequence>
<dbReference type="Gene3D" id="2.170.130.30">
    <property type="match status" value="1"/>
</dbReference>
<dbReference type="AlphaFoldDB" id="A0A1G8J299"/>
<dbReference type="RefSeq" id="WP_092083948.1">
    <property type="nucleotide sequence ID" value="NZ_FNEL01000003.1"/>
</dbReference>
<keyword evidence="1" id="KW-0732">Signal</keyword>
<dbReference type="Pfam" id="PF14478">
    <property type="entry name" value="DUF4430"/>
    <property type="match status" value="1"/>
</dbReference>
<keyword evidence="4" id="KW-1185">Reference proteome</keyword>
<feature type="chain" id="PRO_5038595930" evidence="1">
    <location>
        <begin position="23"/>
        <end position="131"/>
    </location>
</feature>
<dbReference type="OrthoDB" id="2870483at2"/>
<proteinExistence type="predicted"/>
<accession>A0A1G8J299</accession>